<feature type="domain" description="DUF7870" evidence="1">
    <location>
        <begin position="3"/>
        <end position="42"/>
    </location>
</feature>
<evidence type="ECO:0000313" key="3">
    <source>
        <dbReference type="Proteomes" id="UP001457282"/>
    </source>
</evidence>
<dbReference type="InterPro" id="IPR057192">
    <property type="entry name" value="DUF7870"/>
</dbReference>
<dbReference type="EMBL" id="JBEDUW010000003">
    <property type="protein sequence ID" value="KAK9940908.1"/>
    <property type="molecule type" value="Genomic_DNA"/>
</dbReference>
<dbReference type="PANTHER" id="PTHR44843:SF14">
    <property type="entry name" value="METHYLTRANSFERASE TYPE 11 DOMAIN-CONTAINING PROTEIN"/>
    <property type="match status" value="1"/>
</dbReference>
<dbReference type="Proteomes" id="UP001457282">
    <property type="component" value="Unassembled WGS sequence"/>
</dbReference>
<proteinExistence type="predicted"/>
<dbReference type="PANTHER" id="PTHR44843">
    <property type="entry name" value="METHYLTRANSFERASE"/>
    <property type="match status" value="1"/>
</dbReference>
<sequence>MFYIDVGARSYGSSIGSWFKKQYPKQNKSFEVYAIEADRAFHEEYRSKKGWQRCCPGQRSPKFKKTYGQCLDLFTKLRDAGVLVHQWW</sequence>
<evidence type="ECO:0000313" key="2">
    <source>
        <dbReference type="EMBL" id="KAK9940908.1"/>
    </source>
</evidence>
<accession>A0AAW1XWL0</accession>
<reference evidence="2 3" key="1">
    <citation type="journal article" date="2023" name="G3 (Bethesda)">
        <title>A chromosome-length genome assembly and annotation of blackberry (Rubus argutus, cv. 'Hillquist').</title>
        <authorList>
            <person name="Bruna T."/>
            <person name="Aryal R."/>
            <person name="Dudchenko O."/>
            <person name="Sargent D.J."/>
            <person name="Mead D."/>
            <person name="Buti M."/>
            <person name="Cavallini A."/>
            <person name="Hytonen T."/>
            <person name="Andres J."/>
            <person name="Pham M."/>
            <person name="Weisz D."/>
            <person name="Mascagni F."/>
            <person name="Usai G."/>
            <person name="Natali L."/>
            <person name="Bassil N."/>
            <person name="Fernandez G.E."/>
            <person name="Lomsadze A."/>
            <person name="Armour M."/>
            <person name="Olukolu B."/>
            <person name="Poorten T."/>
            <person name="Britton C."/>
            <person name="Davik J."/>
            <person name="Ashrafi H."/>
            <person name="Aiden E.L."/>
            <person name="Borodovsky M."/>
            <person name="Worthington M."/>
        </authorList>
    </citation>
    <scope>NUCLEOTIDE SEQUENCE [LARGE SCALE GENOMIC DNA]</scope>
    <source>
        <strain evidence="2">PI 553951</strain>
    </source>
</reference>
<keyword evidence="3" id="KW-1185">Reference proteome</keyword>
<protein>
    <recommendedName>
        <fullName evidence="1">DUF7870 domain-containing protein</fullName>
    </recommendedName>
</protein>
<name>A0AAW1XWL0_RUBAR</name>
<feature type="domain" description="DUF7870" evidence="1">
    <location>
        <begin position="58"/>
        <end position="88"/>
    </location>
</feature>
<evidence type="ECO:0000259" key="1">
    <source>
        <dbReference type="Pfam" id="PF25276"/>
    </source>
</evidence>
<gene>
    <name evidence="2" type="ORF">M0R45_017541</name>
</gene>
<comment type="caution">
    <text evidence="2">The sequence shown here is derived from an EMBL/GenBank/DDBJ whole genome shotgun (WGS) entry which is preliminary data.</text>
</comment>
<dbReference type="Pfam" id="PF25276">
    <property type="entry name" value="DUF7870"/>
    <property type="match status" value="2"/>
</dbReference>
<dbReference type="AlphaFoldDB" id="A0AAW1XWL0"/>
<organism evidence="2 3">
    <name type="scientific">Rubus argutus</name>
    <name type="common">Southern blackberry</name>
    <dbReference type="NCBI Taxonomy" id="59490"/>
    <lineage>
        <taxon>Eukaryota</taxon>
        <taxon>Viridiplantae</taxon>
        <taxon>Streptophyta</taxon>
        <taxon>Embryophyta</taxon>
        <taxon>Tracheophyta</taxon>
        <taxon>Spermatophyta</taxon>
        <taxon>Magnoliopsida</taxon>
        <taxon>eudicotyledons</taxon>
        <taxon>Gunneridae</taxon>
        <taxon>Pentapetalae</taxon>
        <taxon>rosids</taxon>
        <taxon>fabids</taxon>
        <taxon>Rosales</taxon>
        <taxon>Rosaceae</taxon>
        <taxon>Rosoideae</taxon>
        <taxon>Rosoideae incertae sedis</taxon>
        <taxon>Rubus</taxon>
    </lineage>
</organism>